<evidence type="ECO:0000313" key="2">
    <source>
        <dbReference type="EMBL" id="TMP63109.1"/>
    </source>
</evidence>
<reference evidence="3 4" key="2">
    <citation type="submission" date="2019-06" db="EMBL/GenBank/DDBJ databases">
        <title>Co-occurence of chitin degradation, pigmentation and bioactivity in marine Pseudoalteromonas.</title>
        <authorList>
            <person name="Sonnenschein E.C."/>
            <person name="Bech P.K."/>
        </authorList>
    </citation>
    <scope>NUCLEOTIDE SEQUENCE [LARGE SCALE GENOMIC DNA]</scope>
    <source>
        <strain evidence="4">S2231</strain>
        <strain evidence="1 3">S2233</strain>
    </source>
</reference>
<dbReference type="Proteomes" id="UP000305730">
    <property type="component" value="Unassembled WGS sequence"/>
</dbReference>
<evidence type="ECO:0000313" key="4">
    <source>
        <dbReference type="Proteomes" id="UP000307706"/>
    </source>
</evidence>
<accession>A0A5S3XVD2</accession>
<sequence length="208" mass="23141">MSQYRKTISVPMKVGSRGHRHANQDTLDSLRTNSKGELLVNNNPVVDKALLTQSLTQRDLLLRPYVVLSYSSYLAVSSGLPLLEMITFDNSDQIDHSATHNCTIKQYDAVMHTQQGNAQIATNSIPVSSSYQADGKARELWLTTIPSYDNLLIQVSFDSSSTWQTIKSDTTVQVADGFTSLRARLSLPVSTNPENAERPIFGLYLLYQ</sequence>
<dbReference type="AlphaFoldDB" id="A0A5S3XVD2"/>
<reference evidence="2" key="3">
    <citation type="submission" date="2019-09" db="EMBL/GenBank/DDBJ databases">
        <title>Co-occurence of chitin degradation, pigmentation and bioactivity in marine Pseudoalteromonas.</title>
        <authorList>
            <person name="Sonnenschein E.C."/>
            <person name="Bech P.K."/>
        </authorList>
    </citation>
    <scope>NUCLEOTIDE SEQUENCE</scope>
    <source>
        <strain evidence="2">S2231</strain>
    </source>
</reference>
<comment type="caution">
    <text evidence="2">The sequence shown here is derived from an EMBL/GenBank/DDBJ whole genome shotgun (WGS) entry which is preliminary data.</text>
</comment>
<evidence type="ECO:0000313" key="1">
    <source>
        <dbReference type="EMBL" id="TMP46333.1"/>
    </source>
</evidence>
<gene>
    <name evidence="2" type="ORF">CWB96_00430</name>
    <name evidence="1" type="ORF">CWB97_02425</name>
</gene>
<dbReference type="EMBL" id="PNCL01000001">
    <property type="protein sequence ID" value="TMP63109.1"/>
    <property type="molecule type" value="Genomic_DNA"/>
</dbReference>
<dbReference type="Proteomes" id="UP000307706">
    <property type="component" value="Unassembled WGS sequence"/>
</dbReference>
<evidence type="ECO:0000313" key="3">
    <source>
        <dbReference type="Proteomes" id="UP000305730"/>
    </source>
</evidence>
<reference evidence="3 4" key="1">
    <citation type="submission" date="2017-12" db="EMBL/GenBank/DDBJ databases">
        <authorList>
            <person name="Paulsen S."/>
            <person name="Gram L.K."/>
        </authorList>
    </citation>
    <scope>NUCLEOTIDE SEQUENCE [LARGE SCALE GENOMIC DNA]</scope>
    <source>
        <strain evidence="2 4">S2231</strain>
        <strain evidence="1 3">S2233</strain>
    </source>
</reference>
<dbReference type="RefSeq" id="WP_138594749.1">
    <property type="nucleotide sequence ID" value="NZ_PNCK01000009.1"/>
</dbReference>
<name>A0A5S3XVD2_9GAMM</name>
<organism evidence="2 4">
    <name type="scientific">Pseudoalteromonas citrea</name>
    <dbReference type="NCBI Taxonomy" id="43655"/>
    <lineage>
        <taxon>Bacteria</taxon>
        <taxon>Pseudomonadati</taxon>
        <taxon>Pseudomonadota</taxon>
        <taxon>Gammaproteobacteria</taxon>
        <taxon>Alteromonadales</taxon>
        <taxon>Pseudoalteromonadaceae</taxon>
        <taxon>Pseudoalteromonas</taxon>
    </lineage>
</organism>
<dbReference type="OrthoDB" id="9955283at2"/>
<keyword evidence="3" id="KW-1185">Reference proteome</keyword>
<proteinExistence type="predicted"/>
<protein>
    <submittedName>
        <fullName evidence="2">Uncharacterized protein</fullName>
    </submittedName>
</protein>
<dbReference type="EMBL" id="PNCK01000009">
    <property type="protein sequence ID" value="TMP46333.1"/>
    <property type="molecule type" value="Genomic_DNA"/>
</dbReference>